<sequence length="231" mass="24695">MKKFIYSIMVSGALLFATTSCEDSVDDPSVVTYFAELTLNGDDFIKLSVGDTYTEPGYTATEGEEDITDRVVISGTVDTTTPGFYDLTYSVANTDGFSVTDTRQVMVVDPNNFASAYFGETAIGTRHYTDAPVVISDNGDGTYTIDDLLGGFQWYGLNPGFEPTYDFHAEAIITLNADNTISLQEVGSWSSDALGITDPLTIQSGSYDPATGVITLAIGYAGSTLSVTLTK</sequence>
<dbReference type="InterPro" id="IPR013783">
    <property type="entry name" value="Ig-like_fold"/>
</dbReference>
<keyword evidence="1" id="KW-0732">Signal</keyword>
<dbReference type="Proteomes" id="UP000616346">
    <property type="component" value="Unassembled WGS sequence"/>
</dbReference>
<feature type="domain" description="Pesticidal crystal protein Cry22Aa Ig-like" evidence="2">
    <location>
        <begin position="37"/>
        <end position="107"/>
    </location>
</feature>
<evidence type="ECO:0000313" key="3">
    <source>
        <dbReference type="EMBL" id="MBD8001785.1"/>
    </source>
</evidence>
<evidence type="ECO:0000313" key="4">
    <source>
        <dbReference type="Proteomes" id="UP000616346"/>
    </source>
</evidence>
<feature type="signal peptide" evidence="1">
    <location>
        <begin position="1"/>
        <end position="22"/>
    </location>
</feature>
<dbReference type="InterPro" id="IPR032179">
    <property type="entry name" value="Cry22Aa_Ig-like"/>
</dbReference>
<comment type="caution">
    <text evidence="3">The sequence shown here is derived from an EMBL/GenBank/DDBJ whole genome shotgun (WGS) entry which is preliminary data.</text>
</comment>
<feature type="chain" id="PRO_5046975145" evidence="1">
    <location>
        <begin position="23"/>
        <end position="231"/>
    </location>
</feature>
<dbReference type="Gene3D" id="2.60.40.10">
    <property type="entry name" value="Immunoglobulins"/>
    <property type="match status" value="1"/>
</dbReference>
<organism evidence="3 4">
    <name type="scientific">Phocaeicola faecium</name>
    <dbReference type="NCBI Taxonomy" id="2762213"/>
    <lineage>
        <taxon>Bacteria</taxon>
        <taxon>Pseudomonadati</taxon>
        <taxon>Bacteroidota</taxon>
        <taxon>Bacteroidia</taxon>
        <taxon>Bacteroidales</taxon>
        <taxon>Bacteroidaceae</taxon>
        <taxon>Phocaeicola</taxon>
    </lineage>
</organism>
<gene>
    <name evidence="3" type="ORF">H9626_06060</name>
</gene>
<evidence type="ECO:0000259" key="2">
    <source>
        <dbReference type="Pfam" id="PF16403"/>
    </source>
</evidence>
<dbReference type="Pfam" id="PF16403">
    <property type="entry name" value="Bact_surface_Ig-like"/>
    <property type="match status" value="1"/>
</dbReference>
<dbReference type="EMBL" id="JACSPQ010000002">
    <property type="protein sequence ID" value="MBD8001785.1"/>
    <property type="molecule type" value="Genomic_DNA"/>
</dbReference>
<keyword evidence="4" id="KW-1185">Reference proteome</keyword>
<protein>
    <submittedName>
        <fullName evidence="3">DUF5012 domain-containing protein</fullName>
    </submittedName>
</protein>
<accession>A0ABR8VAM0</accession>
<reference evidence="3 4" key="1">
    <citation type="submission" date="2020-08" db="EMBL/GenBank/DDBJ databases">
        <title>A Genomic Blueprint of the Chicken Gut Microbiome.</title>
        <authorList>
            <person name="Gilroy R."/>
            <person name="Ravi A."/>
            <person name="Getino M."/>
            <person name="Pursley I."/>
            <person name="Horton D.L."/>
            <person name="Alikhan N.-F."/>
            <person name="Baker D."/>
            <person name="Gharbi K."/>
            <person name="Hall N."/>
            <person name="Watson M."/>
            <person name="Adriaenssens E.M."/>
            <person name="Foster-Nyarko E."/>
            <person name="Jarju S."/>
            <person name="Secka A."/>
            <person name="Antonio M."/>
            <person name="Oren A."/>
            <person name="Chaudhuri R."/>
            <person name="La Ragione R.M."/>
            <person name="Hildebrand F."/>
            <person name="Pallen M.J."/>
        </authorList>
    </citation>
    <scope>NUCLEOTIDE SEQUENCE [LARGE SCALE GENOMIC DNA]</scope>
    <source>
        <strain evidence="3 4">Sa1YUN3</strain>
    </source>
</reference>
<proteinExistence type="predicted"/>
<dbReference type="RefSeq" id="WP_178255600.1">
    <property type="nucleotide sequence ID" value="NZ_JACSPQ010000002.1"/>
</dbReference>
<evidence type="ECO:0000256" key="1">
    <source>
        <dbReference type="SAM" id="SignalP"/>
    </source>
</evidence>
<name>A0ABR8VAM0_9BACT</name>
<dbReference type="PROSITE" id="PS51257">
    <property type="entry name" value="PROKAR_LIPOPROTEIN"/>
    <property type="match status" value="1"/>
</dbReference>